<reference evidence="5 6" key="1">
    <citation type="submission" date="2016-07" db="EMBL/GenBank/DDBJ databases">
        <title>Pervasive Adenine N6-methylation of Active Genes in Fungi.</title>
        <authorList>
            <consortium name="DOE Joint Genome Institute"/>
            <person name="Mondo S.J."/>
            <person name="Dannebaum R.O."/>
            <person name="Kuo R.C."/>
            <person name="Labutti K."/>
            <person name="Haridas S."/>
            <person name="Kuo A."/>
            <person name="Salamov A."/>
            <person name="Ahrendt S.R."/>
            <person name="Lipzen A."/>
            <person name="Sullivan W."/>
            <person name="Andreopoulos W.B."/>
            <person name="Clum A."/>
            <person name="Lindquist E."/>
            <person name="Daum C."/>
            <person name="Ramamoorthy G.K."/>
            <person name="Gryganskyi A."/>
            <person name="Culley D."/>
            <person name="Magnuson J.K."/>
            <person name="James T.Y."/>
            <person name="O'Malley M.A."/>
            <person name="Stajich J.E."/>
            <person name="Spatafora J.W."/>
            <person name="Visel A."/>
            <person name="Grigoriev I.V."/>
        </authorList>
    </citation>
    <scope>NUCLEOTIDE SEQUENCE [LARGE SCALE GENOMIC DNA]</scope>
    <source>
        <strain evidence="5 6">62-1032</strain>
    </source>
</reference>
<dbReference type="GO" id="GO:0001228">
    <property type="term" value="F:DNA-binding transcription activator activity, RNA polymerase II-specific"/>
    <property type="evidence" value="ECO:0007669"/>
    <property type="project" value="TreeGrafter"/>
</dbReference>
<proteinExistence type="predicted"/>
<evidence type="ECO:0000256" key="1">
    <source>
        <dbReference type="ARBA" id="ARBA00004123"/>
    </source>
</evidence>
<dbReference type="OrthoDB" id="2593073at2759"/>
<comment type="subcellular location">
    <subcellularLocation>
        <location evidence="1">Nucleus</location>
    </subcellularLocation>
</comment>
<organism evidence="5 6">
    <name type="scientific">Leucosporidium creatinivorum</name>
    <dbReference type="NCBI Taxonomy" id="106004"/>
    <lineage>
        <taxon>Eukaryota</taxon>
        <taxon>Fungi</taxon>
        <taxon>Dikarya</taxon>
        <taxon>Basidiomycota</taxon>
        <taxon>Pucciniomycotina</taxon>
        <taxon>Microbotryomycetes</taxon>
        <taxon>Leucosporidiales</taxon>
        <taxon>Leucosporidium</taxon>
    </lineage>
</organism>
<keyword evidence="2" id="KW-0539">Nucleus</keyword>
<feature type="compositionally biased region" description="Low complexity" evidence="3">
    <location>
        <begin position="99"/>
        <end position="109"/>
    </location>
</feature>
<feature type="compositionally biased region" description="Basic and acidic residues" evidence="3">
    <location>
        <begin position="110"/>
        <end position="120"/>
    </location>
</feature>
<evidence type="ECO:0000313" key="5">
    <source>
        <dbReference type="EMBL" id="ORY89022.1"/>
    </source>
</evidence>
<name>A0A1Y2FY76_9BASI</name>
<dbReference type="SUPFAM" id="SSF57959">
    <property type="entry name" value="Leucine zipper domain"/>
    <property type="match status" value="1"/>
</dbReference>
<feature type="compositionally biased region" description="Low complexity" evidence="3">
    <location>
        <begin position="65"/>
        <end position="84"/>
    </location>
</feature>
<dbReference type="AlphaFoldDB" id="A0A1Y2FY76"/>
<evidence type="ECO:0000259" key="4">
    <source>
        <dbReference type="SMART" id="SM00338"/>
    </source>
</evidence>
<dbReference type="PANTHER" id="PTHR40621">
    <property type="entry name" value="TRANSCRIPTION FACTOR KAPC-RELATED"/>
    <property type="match status" value="1"/>
</dbReference>
<keyword evidence="6" id="KW-1185">Reference proteome</keyword>
<sequence length="421" mass="44991">MSSAPPTPLQPRPLLPSLNSLSRLVHSPPPPQREHLSTYNPSRPSPHALPSCAILASTCPPTDFPPAAAAYPSPSPSSAAATSLPPVSSIAPLLHACSAASHAMSAQQQDEQKPQIKQELDATPSSTTPSQATTPGPFTPAALYGEASRTGGTLGSSASFIVGEGGWPQVNRSGAGSFAAPTPTGGEDVKGSNVKGKGKSEDGDTTKIKSASPDSVGSGEGSAAGGKTLKQTKRAAQNREAQRAFRSRKEQYIKELEHTATLYTALQSTHTSLTQRLTTLESSLTSLESDRLRFESERAAFDAERCLWERERAAFAAERSSFATERAGWAGEKAGWENERRRMVDKMAKGELPECEMREEEEEEGEKVRKREEARMALRRELEMDACLPAPKPVVNGSGSAVGQEETEGGLERDGKRMRVE</sequence>
<feature type="compositionally biased region" description="Low complexity" evidence="3">
    <location>
        <begin position="122"/>
        <end position="135"/>
    </location>
</feature>
<dbReference type="InterPro" id="IPR050936">
    <property type="entry name" value="AP-1-like"/>
</dbReference>
<dbReference type="Gene3D" id="1.20.5.170">
    <property type="match status" value="1"/>
</dbReference>
<dbReference type="STRING" id="106004.A0A1Y2FY76"/>
<feature type="compositionally biased region" description="Pro residues" evidence="3">
    <location>
        <begin position="1"/>
        <end position="14"/>
    </location>
</feature>
<dbReference type="GO" id="GO:0000976">
    <property type="term" value="F:transcription cis-regulatory region binding"/>
    <property type="evidence" value="ECO:0007669"/>
    <property type="project" value="InterPro"/>
</dbReference>
<feature type="compositionally biased region" description="Basic and acidic residues" evidence="3">
    <location>
        <begin position="198"/>
        <end position="207"/>
    </location>
</feature>
<accession>A0A1Y2FY76</accession>
<feature type="compositionally biased region" description="Low complexity" evidence="3">
    <location>
        <begin position="15"/>
        <end position="24"/>
    </location>
</feature>
<dbReference type="Proteomes" id="UP000193467">
    <property type="component" value="Unassembled WGS sequence"/>
</dbReference>
<dbReference type="InterPro" id="IPR004827">
    <property type="entry name" value="bZIP"/>
</dbReference>
<feature type="region of interest" description="Disordered" evidence="3">
    <location>
        <begin position="1"/>
        <end position="84"/>
    </location>
</feature>
<gene>
    <name evidence="5" type="ORF">BCR35DRAFT_300799</name>
</gene>
<dbReference type="EMBL" id="MCGR01000007">
    <property type="protein sequence ID" value="ORY89022.1"/>
    <property type="molecule type" value="Genomic_DNA"/>
</dbReference>
<feature type="compositionally biased region" description="Basic and acidic residues" evidence="3">
    <location>
        <begin position="410"/>
        <end position="421"/>
    </location>
</feature>
<dbReference type="SMART" id="SM00338">
    <property type="entry name" value="BRLZ"/>
    <property type="match status" value="1"/>
</dbReference>
<feature type="region of interest" description="Disordered" evidence="3">
    <location>
        <begin position="99"/>
        <end position="246"/>
    </location>
</feature>
<evidence type="ECO:0000256" key="2">
    <source>
        <dbReference type="ARBA" id="ARBA00023242"/>
    </source>
</evidence>
<dbReference type="GO" id="GO:0090575">
    <property type="term" value="C:RNA polymerase II transcription regulator complex"/>
    <property type="evidence" value="ECO:0007669"/>
    <property type="project" value="TreeGrafter"/>
</dbReference>
<dbReference type="Pfam" id="PF00170">
    <property type="entry name" value="bZIP_1"/>
    <property type="match status" value="1"/>
</dbReference>
<evidence type="ECO:0000256" key="3">
    <source>
        <dbReference type="SAM" id="MobiDB-lite"/>
    </source>
</evidence>
<protein>
    <recommendedName>
        <fullName evidence="4">BZIP domain-containing protein</fullName>
    </recommendedName>
</protein>
<feature type="region of interest" description="Disordered" evidence="3">
    <location>
        <begin position="389"/>
        <end position="421"/>
    </location>
</feature>
<feature type="domain" description="BZIP" evidence="4">
    <location>
        <begin position="226"/>
        <end position="293"/>
    </location>
</feature>
<dbReference type="InterPro" id="IPR046347">
    <property type="entry name" value="bZIP_sf"/>
</dbReference>
<comment type="caution">
    <text evidence="5">The sequence shown here is derived from an EMBL/GenBank/DDBJ whole genome shotgun (WGS) entry which is preliminary data.</text>
</comment>
<dbReference type="InParanoid" id="A0A1Y2FY76"/>
<dbReference type="CDD" id="cd14688">
    <property type="entry name" value="bZIP_YAP"/>
    <property type="match status" value="1"/>
</dbReference>
<dbReference type="PANTHER" id="PTHR40621:SF6">
    <property type="entry name" value="AP-1-LIKE TRANSCRIPTION FACTOR YAP1-RELATED"/>
    <property type="match status" value="1"/>
</dbReference>
<evidence type="ECO:0000313" key="6">
    <source>
        <dbReference type="Proteomes" id="UP000193467"/>
    </source>
</evidence>